<dbReference type="InterPro" id="IPR001881">
    <property type="entry name" value="EGF-like_Ca-bd_dom"/>
</dbReference>
<dbReference type="InterPro" id="IPR056858">
    <property type="entry name" value="VSR_TRX"/>
</dbReference>
<dbReference type="PANTHER" id="PTHR22702">
    <property type="entry name" value="PROTEASE-ASSOCIATED DOMAIN-CONTAINING PROTEIN"/>
    <property type="match status" value="1"/>
</dbReference>
<feature type="domain" description="EGF-like calcium-binding" evidence="20">
    <location>
        <begin position="523"/>
        <end position="565"/>
    </location>
</feature>
<dbReference type="GO" id="GO:0000139">
    <property type="term" value="C:Golgi membrane"/>
    <property type="evidence" value="ECO:0007669"/>
    <property type="project" value="UniProtKB-SubCell"/>
</dbReference>
<evidence type="ECO:0000256" key="4">
    <source>
        <dbReference type="ARBA" id="ARBA00022536"/>
    </source>
</evidence>
<dbReference type="Pfam" id="PF02225">
    <property type="entry name" value="PA"/>
    <property type="match status" value="1"/>
</dbReference>
<evidence type="ECO:0000256" key="1">
    <source>
        <dbReference type="ARBA" id="ARBA00004614"/>
    </source>
</evidence>
<evidence type="ECO:0000256" key="8">
    <source>
        <dbReference type="ARBA" id="ARBA00022837"/>
    </source>
</evidence>
<evidence type="ECO:0000256" key="16">
    <source>
        <dbReference type="ARBA" id="ARBA00029430"/>
    </source>
</evidence>
<feature type="signal peptide" evidence="19">
    <location>
        <begin position="1"/>
        <end position="26"/>
    </location>
</feature>
<gene>
    <name evidence="21" type="ORF">KP509_10G005800</name>
</gene>
<evidence type="ECO:0000256" key="3">
    <source>
        <dbReference type="ARBA" id="ARBA00022448"/>
    </source>
</evidence>
<keyword evidence="9" id="KW-0653">Protein transport</keyword>
<evidence type="ECO:0000256" key="17">
    <source>
        <dbReference type="ARBA" id="ARBA00043947"/>
    </source>
</evidence>
<sequence>MGLFASKHNLLFLLLLSILMLPVAFCRFVVEKNSISVLSPESIAGRHDSAIGNFGAPDYGGSMILDVKLPQKGEDGCKPFESSFKRTSAKSNPSVALLDRGGCYFALKVWNAQKAGAACVLVADDRVEPLITMDSPQEDEKAAEYLQNITIPSALIEKVFGDKLKEQLAKKNIVTVKLDWSESLPHPDEKVEYEFWTSSNDECGAKCTAQVDFVKNFKGAAQLLEQGGYTSFTPHYITWYCPDAFIQSKQCKSQCINHGRYCAPDPEQDFSKGYDGKDVVTENLRQLCVFKVSNTTKKPWVWWDYVTDFHIRCPMSEKKYNQDCAEKVISSLGISVKEVRECMGNPDADAVNPLLKSEQDAQVGQGARGDVTILPTLIINNRQYRAGDPIPGKLDKAAVLKAICAGFKESTEPPVCLSDDMETNECLNNNGGCWKSTEANVTACKDTFRGRICQCPIVQGVQFQGDGYTYCEPIGPGRCKISNGGCWSETRNGETFSACQGTHLKGCDCPPGFRGDGKNHCEDIDECKEKTACQCADCSCKNKWGGYDCTCKGGLLYMKDQDTCIGKGFGLGWFPLFLIVAAMIGISVAGYVVYKYRIRSYMDSEIRAIMAQYMPLDSQSDAHHLLQEDSS</sequence>
<evidence type="ECO:0000256" key="7">
    <source>
        <dbReference type="ARBA" id="ARBA00022737"/>
    </source>
</evidence>
<keyword evidence="13" id="KW-1015">Disulfide bond</keyword>
<dbReference type="FunFam" id="3.50.30.30:FF:000001">
    <property type="entry name" value="Vacuolar-sorting receptor 1"/>
    <property type="match status" value="1"/>
</dbReference>
<evidence type="ECO:0000256" key="18">
    <source>
        <dbReference type="SAM" id="Phobius"/>
    </source>
</evidence>
<dbReference type="AlphaFoldDB" id="A0A8T2TYV6"/>
<dbReference type="FunFam" id="2.10.25.10:FF:000178">
    <property type="entry name" value="vacuolar-sorting receptor 1"/>
    <property type="match status" value="1"/>
</dbReference>
<comment type="caution">
    <text evidence="21">The sequence shown here is derived from an EMBL/GenBank/DDBJ whole genome shotgun (WGS) entry which is preliminary data.</text>
</comment>
<keyword evidence="10 18" id="KW-1133">Transmembrane helix</keyword>
<accession>A0A8T2TYV6</accession>
<dbReference type="Pfam" id="PF25011">
    <property type="entry name" value="VSR_TRX"/>
    <property type="match status" value="1"/>
</dbReference>
<reference evidence="21" key="1">
    <citation type="submission" date="2021-08" db="EMBL/GenBank/DDBJ databases">
        <title>WGS assembly of Ceratopteris richardii.</title>
        <authorList>
            <person name="Marchant D.B."/>
            <person name="Chen G."/>
            <person name="Jenkins J."/>
            <person name="Shu S."/>
            <person name="Leebens-Mack J."/>
            <person name="Grimwood J."/>
            <person name="Schmutz J."/>
            <person name="Soltis P."/>
            <person name="Soltis D."/>
            <person name="Chen Z.-H."/>
        </authorList>
    </citation>
    <scope>NUCLEOTIDE SEQUENCE</scope>
    <source>
        <strain evidence="21">Whitten #5841</strain>
        <tissue evidence="21">Leaf</tissue>
    </source>
</reference>
<dbReference type="InterPro" id="IPR003137">
    <property type="entry name" value="PA_domain"/>
</dbReference>
<dbReference type="PANTHER" id="PTHR22702:SF1">
    <property type="entry name" value="PROTEASE-ASSOCIATED DOMAIN-CONTAINING PROTEIN 1"/>
    <property type="match status" value="1"/>
</dbReference>
<keyword evidence="11" id="KW-0333">Golgi apparatus</keyword>
<name>A0A8T2TYV6_CERRI</name>
<dbReference type="SMART" id="SM00179">
    <property type="entry name" value="EGF_CA"/>
    <property type="match status" value="1"/>
</dbReference>
<comment type="subcellular location">
    <subcellularLocation>
        <location evidence="16">Cytoplasmic vesicle</location>
        <location evidence="16">Clathrin-coated vesicle membrane</location>
        <topology evidence="16">Single-pass type I membrane protein</topology>
    </subcellularLocation>
    <subcellularLocation>
        <location evidence="1">Golgi apparatus membrane</location>
        <topology evidence="1">Single-pass type I membrane protein</topology>
    </subcellularLocation>
    <subcellularLocation>
        <location evidence="17">Prevacuolar compartment membrane</location>
        <topology evidence="17">Single-pass type I membrane protein</topology>
    </subcellularLocation>
</comment>
<evidence type="ECO:0000256" key="2">
    <source>
        <dbReference type="ARBA" id="ARBA00007038"/>
    </source>
</evidence>
<dbReference type="InterPro" id="IPR046450">
    <property type="entry name" value="PA_dom_sf"/>
</dbReference>
<evidence type="ECO:0000256" key="9">
    <source>
        <dbReference type="ARBA" id="ARBA00022927"/>
    </source>
</evidence>
<evidence type="ECO:0000259" key="20">
    <source>
        <dbReference type="SMART" id="SM00179"/>
    </source>
</evidence>
<keyword evidence="6 19" id="KW-0732">Signal</keyword>
<dbReference type="Gene3D" id="3.50.30.30">
    <property type="match status" value="1"/>
</dbReference>
<keyword evidence="7" id="KW-0677">Repeat</keyword>
<keyword evidence="8" id="KW-0106">Calcium</keyword>
<dbReference type="GO" id="GO:0030665">
    <property type="term" value="C:clathrin-coated vesicle membrane"/>
    <property type="evidence" value="ECO:0007669"/>
    <property type="project" value="UniProtKB-SubCell"/>
</dbReference>
<dbReference type="OrthoDB" id="10045365at2759"/>
<keyword evidence="22" id="KW-1185">Reference proteome</keyword>
<keyword evidence="5 18" id="KW-0812">Transmembrane</keyword>
<evidence type="ECO:0000256" key="19">
    <source>
        <dbReference type="SAM" id="SignalP"/>
    </source>
</evidence>
<protein>
    <recommendedName>
        <fullName evidence="20">EGF-like calcium-binding domain-containing protein</fullName>
    </recommendedName>
</protein>
<dbReference type="CDD" id="cd00054">
    <property type="entry name" value="EGF_CA"/>
    <property type="match status" value="1"/>
</dbReference>
<dbReference type="Proteomes" id="UP000825935">
    <property type="component" value="Chromosome 10"/>
</dbReference>
<dbReference type="EMBL" id="CM035415">
    <property type="protein sequence ID" value="KAH7426554.1"/>
    <property type="molecule type" value="Genomic_DNA"/>
</dbReference>
<feature type="chain" id="PRO_5035747703" description="EGF-like calcium-binding domain-containing protein" evidence="19">
    <location>
        <begin position="27"/>
        <end position="631"/>
    </location>
</feature>
<keyword evidence="12 18" id="KW-0472">Membrane</keyword>
<keyword evidence="4" id="KW-0245">EGF-like domain</keyword>
<dbReference type="OMA" id="GINSCDD"/>
<evidence type="ECO:0000256" key="13">
    <source>
        <dbReference type="ARBA" id="ARBA00023157"/>
    </source>
</evidence>
<keyword evidence="14" id="KW-0325">Glycoprotein</keyword>
<dbReference type="Gene3D" id="2.10.25.10">
    <property type="entry name" value="Laminin"/>
    <property type="match status" value="2"/>
</dbReference>
<keyword evidence="15" id="KW-0968">Cytoplasmic vesicle</keyword>
<evidence type="ECO:0000256" key="6">
    <source>
        <dbReference type="ARBA" id="ARBA00022729"/>
    </source>
</evidence>
<comment type="similarity">
    <text evidence="2">Belongs to the VSR (BP-80) family.</text>
</comment>
<evidence type="ECO:0000313" key="22">
    <source>
        <dbReference type="Proteomes" id="UP000825935"/>
    </source>
</evidence>
<evidence type="ECO:0000256" key="14">
    <source>
        <dbReference type="ARBA" id="ARBA00023180"/>
    </source>
</evidence>
<evidence type="ECO:0000256" key="5">
    <source>
        <dbReference type="ARBA" id="ARBA00022692"/>
    </source>
</evidence>
<dbReference type="PROSITE" id="PS01187">
    <property type="entry name" value="EGF_CA"/>
    <property type="match status" value="1"/>
</dbReference>
<evidence type="ECO:0000256" key="10">
    <source>
        <dbReference type="ARBA" id="ARBA00022989"/>
    </source>
</evidence>
<dbReference type="GO" id="GO:0005509">
    <property type="term" value="F:calcium ion binding"/>
    <property type="evidence" value="ECO:0007669"/>
    <property type="project" value="InterPro"/>
</dbReference>
<dbReference type="InterPro" id="IPR018097">
    <property type="entry name" value="EGF_Ca-bd_CS"/>
</dbReference>
<organism evidence="21 22">
    <name type="scientific">Ceratopteris richardii</name>
    <name type="common">Triangle waterfern</name>
    <dbReference type="NCBI Taxonomy" id="49495"/>
    <lineage>
        <taxon>Eukaryota</taxon>
        <taxon>Viridiplantae</taxon>
        <taxon>Streptophyta</taxon>
        <taxon>Embryophyta</taxon>
        <taxon>Tracheophyta</taxon>
        <taxon>Polypodiopsida</taxon>
        <taxon>Polypodiidae</taxon>
        <taxon>Polypodiales</taxon>
        <taxon>Pteridineae</taxon>
        <taxon>Pteridaceae</taxon>
        <taxon>Parkerioideae</taxon>
        <taxon>Ceratopteris</taxon>
    </lineage>
</organism>
<evidence type="ECO:0000256" key="11">
    <source>
        <dbReference type="ARBA" id="ARBA00023034"/>
    </source>
</evidence>
<feature type="transmembrane region" description="Helical" evidence="18">
    <location>
        <begin position="573"/>
        <end position="594"/>
    </location>
</feature>
<evidence type="ECO:0000256" key="12">
    <source>
        <dbReference type="ARBA" id="ARBA00023136"/>
    </source>
</evidence>
<evidence type="ECO:0000256" key="15">
    <source>
        <dbReference type="ARBA" id="ARBA00023329"/>
    </source>
</evidence>
<dbReference type="GO" id="GO:0006623">
    <property type="term" value="P:protein targeting to vacuole"/>
    <property type="evidence" value="ECO:0007669"/>
    <property type="project" value="UniProtKB-ARBA"/>
</dbReference>
<proteinExistence type="inferred from homology"/>
<dbReference type="SUPFAM" id="SSF52025">
    <property type="entry name" value="PA domain"/>
    <property type="match status" value="1"/>
</dbReference>
<keyword evidence="3" id="KW-0813">Transport</keyword>
<evidence type="ECO:0000313" key="21">
    <source>
        <dbReference type="EMBL" id="KAH7426554.1"/>
    </source>
</evidence>